<dbReference type="InterPro" id="IPR038157">
    <property type="entry name" value="FeoA_core_dom"/>
</dbReference>
<dbReference type="STRING" id="862517.HMPREF9225_0666"/>
<organism evidence="3 4">
    <name type="scientific">Peptoniphilus duerdenii ATCC BAA-1640</name>
    <dbReference type="NCBI Taxonomy" id="862517"/>
    <lineage>
        <taxon>Bacteria</taxon>
        <taxon>Bacillati</taxon>
        <taxon>Bacillota</taxon>
        <taxon>Tissierellia</taxon>
        <taxon>Tissierellales</taxon>
        <taxon>Peptoniphilaceae</taxon>
        <taxon>Peptoniphilus</taxon>
    </lineage>
</organism>
<evidence type="ECO:0000313" key="4">
    <source>
        <dbReference type="Proteomes" id="UP000003280"/>
    </source>
</evidence>
<dbReference type="SMART" id="SM00899">
    <property type="entry name" value="FeoA"/>
    <property type="match status" value="1"/>
</dbReference>
<dbReference type="eggNOG" id="COG1918">
    <property type="taxonomic scope" value="Bacteria"/>
</dbReference>
<evidence type="ECO:0000259" key="2">
    <source>
        <dbReference type="SMART" id="SM00899"/>
    </source>
</evidence>
<dbReference type="Proteomes" id="UP000003280">
    <property type="component" value="Unassembled WGS sequence"/>
</dbReference>
<dbReference type="InterPro" id="IPR008988">
    <property type="entry name" value="Transcriptional_repressor_C"/>
</dbReference>
<keyword evidence="1" id="KW-0408">Iron</keyword>
<dbReference type="PANTHER" id="PTHR43151">
    <property type="entry name" value="FEOA FAMILY PROTEIN"/>
    <property type="match status" value="1"/>
</dbReference>
<dbReference type="Pfam" id="PF04023">
    <property type="entry name" value="FeoA"/>
    <property type="match status" value="1"/>
</dbReference>
<sequence length="76" mass="8672">MKMNLIQAPIGEEFEIVRIRQKDSEREKEDRHLTNLGFVEGAKITVISETEGNLIIRVKGTRIGIGKDIARKIIVR</sequence>
<dbReference type="HOGENOM" id="CLU_150646_6_0_9"/>
<evidence type="ECO:0000256" key="1">
    <source>
        <dbReference type="ARBA" id="ARBA00023004"/>
    </source>
</evidence>
<protein>
    <submittedName>
        <fullName evidence="3">FeoA domain protein</fullName>
    </submittedName>
</protein>
<feature type="domain" description="Ferrous iron transporter FeoA-like" evidence="2">
    <location>
        <begin position="3"/>
        <end position="76"/>
    </location>
</feature>
<comment type="caution">
    <text evidence="3">The sequence shown here is derived from an EMBL/GenBank/DDBJ whole genome shotgun (WGS) entry which is preliminary data.</text>
</comment>
<evidence type="ECO:0000313" key="3">
    <source>
        <dbReference type="EMBL" id="EFM25700.1"/>
    </source>
</evidence>
<dbReference type="InterPro" id="IPR007167">
    <property type="entry name" value="Fe-transptr_FeoA-like"/>
</dbReference>
<dbReference type="Gene3D" id="2.30.30.90">
    <property type="match status" value="1"/>
</dbReference>
<dbReference type="SUPFAM" id="SSF50037">
    <property type="entry name" value="C-terminal domain of transcriptional repressors"/>
    <property type="match status" value="1"/>
</dbReference>
<keyword evidence="4" id="KW-1185">Reference proteome</keyword>
<dbReference type="EMBL" id="AEEH01000026">
    <property type="protein sequence ID" value="EFM25700.1"/>
    <property type="molecule type" value="Genomic_DNA"/>
</dbReference>
<reference evidence="3 4" key="1">
    <citation type="submission" date="2010-07" db="EMBL/GenBank/DDBJ databases">
        <authorList>
            <person name="Muzny D."/>
            <person name="Qin X."/>
            <person name="Deng J."/>
            <person name="Jiang H."/>
            <person name="Liu Y."/>
            <person name="Qu J."/>
            <person name="Song X.-Z."/>
            <person name="Zhang L."/>
            <person name="Thornton R."/>
            <person name="Coyle M."/>
            <person name="Francisco L."/>
            <person name="Jackson L."/>
            <person name="Javaid M."/>
            <person name="Korchina V."/>
            <person name="Kovar C."/>
            <person name="Mata R."/>
            <person name="Mathew T."/>
            <person name="Ngo R."/>
            <person name="Nguyen L."/>
            <person name="Nguyen N."/>
            <person name="Okwuonu G."/>
            <person name="Ongeri F."/>
            <person name="Pham C."/>
            <person name="Simmons D."/>
            <person name="Wilczek-Boney K."/>
            <person name="Hale W."/>
            <person name="Jakkamsetti A."/>
            <person name="Pham P."/>
            <person name="Ruth R."/>
            <person name="San Lucas F."/>
            <person name="Warren J."/>
            <person name="Zhang J."/>
            <person name="Zhao Z."/>
            <person name="Zhou C."/>
            <person name="Zhu D."/>
            <person name="Lee S."/>
            <person name="Bess C."/>
            <person name="Blankenburg K."/>
            <person name="Forbes L."/>
            <person name="Fu Q."/>
            <person name="Gubbala S."/>
            <person name="Hirani K."/>
            <person name="Jayaseelan J.C."/>
            <person name="Lara F."/>
            <person name="Munidasa M."/>
            <person name="Palculict T."/>
            <person name="Patil S."/>
            <person name="Pu L.-L."/>
            <person name="Saada N."/>
            <person name="Tang L."/>
            <person name="Weissenberger G."/>
            <person name="Zhu Y."/>
            <person name="Hemphill L."/>
            <person name="Shang Y."/>
            <person name="Youmans B."/>
            <person name="Ayvaz T."/>
            <person name="Ross M."/>
            <person name="Santibanez J."/>
            <person name="Aqrawi P."/>
            <person name="Gross S."/>
            <person name="Joshi V."/>
            <person name="Fowler G."/>
            <person name="Nazareth L."/>
            <person name="Reid J."/>
            <person name="Worley K."/>
            <person name="Petrosino J."/>
            <person name="Highlander S."/>
            <person name="Gibbs R."/>
        </authorList>
    </citation>
    <scope>NUCLEOTIDE SEQUENCE [LARGE SCALE GENOMIC DNA]</scope>
    <source>
        <strain evidence="3 4">ATCC BAA-1640</strain>
    </source>
</reference>
<dbReference type="AlphaFoldDB" id="E0NKH7"/>
<dbReference type="PANTHER" id="PTHR43151:SF1">
    <property type="entry name" value="SSR2333 PROTEIN"/>
    <property type="match status" value="1"/>
</dbReference>
<dbReference type="GO" id="GO:0046914">
    <property type="term" value="F:transition metal ion binding"/>
    <property type="evidence" value="ECO:0007669"/>
    <property type="project" value="InterPro"/>
</dbReference>
<proteinExistence type="predicted"/>
<accession>E0NKH7</accession>
<gene>
    <name evidence="3" type="ORF">HMPREF9225_0666</name>
</gene>
<name>E0NKH7_9FIRM</name>
<dbReference type="InterPro" id="IPR053184">
    <property type="entry name" value="FeoA-like"/>
</dbReference>